<proteinExistence type="predicted"/>
<protein>
    <submittedName>
        <fullName evidence="1">MoaD/ThiS family protein</fullName>
    </submittedName>
</protein>
<dbReference type="InterPro" id="IPR012675">
    <property type="entry name" value="Beta-grasp_dom_sf"/>
</dbReference>
<dbReference type="CDD" id="cd00754">
    <property type="entry name" value="Ubl_MoaD"/>
    <property type="match status" value="1"/>
</dbReference>
<dbReference type="KEGG" id="fgg:FSB75_20150"/>
<gene>
    <name evidence="1" type="ORF">FSB75_20150</name>
</gene>
<dbReference type="EMBL" id="CP042433">
    <property type="protein sequence ID" value="QEC58121.1"/>
    <property type="molecule type" value="Genomic_DNA"/>
</dbReference>
<dbReference type="Gene3D" id="3.10.20.30">
    <property type="match status" value="1"/>
</dbReference>
<evidence type="ECO:0000313" key="2">
    <source>
        <dbReference type="Proteomes" id="UP000321204"/>
    </source>
</evidence>
<dbReference type="Pfam" id="PF02597">
    <property type="entry name" value="ThiS"/>
    <property type="match status" value="1"/>
</dbReference>
<dbReference type="OrthoDB" id="1191081at2"/>
<dbReference type="InterPro" id="IPR003749">
    <property type="entry name" value="ThiS/MoaD-like"/>
</dbReference>
<evidence type="ECO:0000313" key="1">
    <source>
        <dbReference type="EMBL" id="QEC58121.1"/>
    </source>
</evidence>
<dbReference type="SUPFAM" id="SSF54285">
    <property type="entry name" value="MoaD/ThiS"/>
    <property type="match status" value="1"/>
</dbReference>
<dbReference type="AlphaFoldDB" id="A0A5B8UN74"/>
<dbReference type="InterPro" id="IPR016155">
    <property type="entry name" value="Mopterin_synth/thiamin_S_b"/>
</dbReference>
<sequence length="78" mass="8513">MKEISVLTFGVITEIIGKSNFVVNDIASTEELKKDLEAKFPRLKSIDYTVAVNKQMITSPTQLENNATVALLPPFSGG</sequence>
<dbReference type="RefSeq" id="WP_146791150.1">
    <property type="nucleotide sequence ID" value="NZ_BAABIO010000003.1"/>
</dbReference>
<name>A0A5B8UN74_9BACT</name>
<organism evidence="1 2">
    <name type="scientific">Flavisolibacter ginsenosidimutans</name>
    <dbReference type="NCBI Taxonomy" id="661481"/>
    <lineage>
        <taxon>Bacteria</taxon>
        <taxon>Pseudomonadati</taxon>
        <taxon>Bacteroidota</taxon>
        <taxon>Chitinophagia</taxon>
        <taxon>Chitinophagales</taxon>
        <taxon>Chitinophagaceae</taxon>
        <taxon>Flavisolibacter</taxon>
    </lineage>
</organism>
<accession>A0A5B8UN74</accession>
<dbReference type="Proteomes" id="UP000321204">
    <property type="component" value="Chromosome"/>
</dbReference>
<keyword evidence="2" id="KW-1185">Reference proteome</keyword>
<reference evidence="1 2" key="1">
    <citation type="journal article" date="2015" name="Int. J. Syst. Evol. Microbiol.">
        <title>Flavisolibacter ginsenosidimutans sp. nov., with ginsenoside-converting activity isolated from soil used for cultivating ginseng.</title>
        <authorList>
            <person name="Zhao Y."/>
            <person name="Liu Q."/>
            <person name="Kang M.S."/>
            <person name="Jin F."/>
            <person name="Yu H."/>
            <person name="Im W.T."/>
        </authorList>
    </citation>
    <scope>NUCLEOTIDE SEQUENCE [LARGE SCALE GENOMIC DNA]</scope>
    <source>
        <strain evidence="1 2">Gsoil 636</strain>
    </source>
</reference>